<sequence>MRLLSDIAGKVNAVRARQIAFFALLCGTILTPLSAEAATRAMRPTDVTMVMELDSPIRPGEYAWDESGAPVGGGVRVVVDLSAQKLYVYRGGVEIGRTFILYGVDDRPTPLGTFPILQKDADHRSSTYGDAPMPYTLRLTWDGVSIHGSDIDPQYGTHGCIGVPVAFAKLLFAAAHLGDSVLVTRDWMPAIYAPTHLAALESNAGDIATGS</sequence>
<dbReference type="GO" id="GO:0016740">
    <property type="term" value="F:transferase activity"/>
    <property type="evidence" value="ECO:0007669"/>
    <property type="project" value="UniProtKB-KW"/>
</dbReference>
<evidence type="ECO:0000256" key="3">
    <source>
        <dbReference type="ARBA" id="ARBA00022679"/>
    </source>
</evidence>
<evidence type="ECO:0000256" key="6">
    <source>
        <dbReference type="ARBA" id="ARBA00023316"/>
    </source>
</evidence>
<dbReference type="AlphaFoldDB" id="A0A4V3BTS4"/>
<gene>
    <name evidence="9" type="ORF">EV664_103295</name>
</gene>
<evidence type="ECO:0000256" key="1">
    <source>
        <dbReference type="ARBA" id="ARBA00004752"/>
    </source>
</evidence>
<dbReference type="EMBL" id="SNWD01000003">
    <property type="protein sequence ID" value="TDN84648.1"/>
    <property type="molecule type" value="Genomic_DNA"/>
</dbReference>
<dbReference type="NCBIfam" id="NF004785">
    <property type="entry name" value="PRK06132.1-2"/>
    <property type="match status" value="1"/>
</dbReference>
<proteinExistence type="inferred from homology"/>
<organism evidence="9 10">
    <name type="scientific">Stakelama pacifica</name>
    <dbReference type="NCBI Taxonomy" id="517720"/>
    <lineage>
        <taxon>Bacteria</taxon>
        <taxon>Pseudomonadati</taxon>
        <taxon>Pseudomonadota</taxon>
        <taxon>Alphaproteobacteria</taxon>
        <taxon>Sphingomonadales</taxon>
        <taxon>Sphingomonadaceae</taxon>
        <taxon>Stakelama</taxon>
    </lineage>
</organism>
<evidence type="ECO:0000256" key="2">
    <source>
        <dbReference type="ARBA" id="ARBA00005992"/>
    </source>
</evidence>
<accession>A0A4V3BTS4</accession>
<evidence type="ECO:0000259" key="8">
    <source>
        <dbReference type="PROSITE" id="PS52029"/>
    </source>
</evidence>
<dbReference type="InterPro" id="IPR050979">
    <property type="entry name" value="LD-transpeptidase"/>
</dbReference>
<keyword evidence="5 7" id="KW-0573">Peptidoglycan synthesis</keyword>
<keyword evidence="10" id="KW-1185">Reference proteome</keyword>
<dbReference type="GO" id="GO:0005576">
    <property type="term" value="C:extracellular region"/>
    <property type="evidence" value="ECO:0007669"/>
    <property type="project" value="TreeGrafter"/>
</dbReference>
<evidence type="ECO:0000256" key="4">
    <source>
        <dbReference type="ARBA" id="ARBA00022960"/>
    </source>
</evidence>
<dbReference type="GO" id="GO:0008360">
    <property type="term" value="P:regulation of cell shape"/>
    <property type="evidence" value="ECO:0007669"/>
    <property type="project" value="UniProtKB-UniRule"/>
</dbReference>
<dbReference type="PANTHER" id="PTHR30582">
    <property type="entry name" value="L,D-TRANSPEPTIDASE"/>
    <property type="match status" value="1"/>
</dbReference>
<keyword evidence="4 7" id="KW-0133">Cell shape</keyword>
<feature type="active site" description="Proton donor/acceptor" evidence="7">
    <location>
        <position position="147"/>
    </location>
</feature>
<reference evidence="9 10" key="1">
    <citation type="submission" date="2019-03" db="EMBL/GenBank/DDBJ databases">
        <title>Genomic Encyclopedia of Type Strains, Phase IV (KMG-IV): sequencing the most valuable type-strain genomes for metagenomic binning, comparative biology and taxonomic classification.</title>
        <authorList>
            <person name="Goeker M."/>
        </authorList>
    </citation>
    <scope>NUCLEOTIDE SEQUENCE [LARGE SCALE GENOMIC DNA]</scope>
    <source>
        <strain evidence="9 10">DSM 25059</strain>
    </source>
</reference>
<dbReference type="Pfam" id="PF03734">
    <property type="entry name" value="YkuD"/>
    <property type="match status" value="1"/>
</dbReference>
<evidence type="ECO:0000313" key="10">
    <source>
        <dbReference type="Proteomes" id="UP000295493"/>
    </source>
</evidence>
<feature type="active site" description="Nucleophile" evidence="7">
    <location>
        <position position="160"/>
    </location>
</feature>
<dbReference type="PROSITE" id="PS52029">
    <property type="entry name" value="LD_TPASE"/>
    <property type="match status" value="1"/>
</dbReference>
<comment type="similarity">
    <text evidence="2">Belongs to the YkuD family.</text>
</comment>
<keyword evidence="9" id="KW-0449">Lipoprotein</keyword>
<dbReference type="UniPathway" id="UPA00219"/>
<comment type="pathway">
    <text evidence="1 7">Cell wall biogenesis; peptidoglycan biosynthesis.</text>
</comment>
<evidence type="ECO:0000256" key="7">
    <source>
        <dbReference type="PROSITE-ProRule" id="PRU01373"/>
    </source>
</evidence>
<dbReference type="InterPro" id="IPR038063">
    <property type="entry name" value="Transpep_catalytic_dom"/>
</dbReference>
<dbReference type="SUPFAM" id="SSF141523">
    <property type="entry name" value="L,D-transpeptidase catalytic domain-like"/>
    <property type="match status" value="1"/>
</dbReference>
<dbReference type="GO" id="GO:0071555">
    <property type="term" value="P:cell wall organization"/>
    <property type="evidence" value="ECO:0007669"/>
    <property type="project" value="UniProtKB-UniRule"/>
</dbReference>
<dbReference type="Gene3D" id="2.40.440.10">
    <property type="entry name" value="L,D-transpeptidase catalytic domain-like"/>
    <property type="match status" value="1"/>
</dbReference>
<dbReference type="CDD" id="cd16913">
    <property type="entry name" value="YkuD_like"/>
    <property type="match status" value="1"/>
</dbReference>
<protein>
    <submittedName>
        <fullName evidence="9">Lipoprotein-anchoring transpeptidase ErfK/SrfK</fullName>
    </submittedName>
</protein>
<feature type="domain" description="L,D-TPase catalytic" evidence="8">
    <location>
        <begin position="75"/>
        <end position="184"/>
    </location>
</feature>
<keyword evidence="3" id="KW-0808">Transferase</keyword>
<dbReference type="PANTHER" id="PTHR30582:SF2">
    <property type="entry name" value="L,D-TRANSPEPTIDASE YCIB-RELATED"/>
    <property type="match status" value="1"/>
</dbReference>
<name>A0A4V3BTS4_9SPHN</name>
<evidence type="ECO:0000256" key="5">
    <source>
        <dbReference type="ARBA" id="ARBA00022984"/>
    </source>
</evidence>
<dbReference type="Proteomes" id="UP000295493">
    <property type="component" value="Unassembled WGS sequence"/>
</dbReference>
<dbReference type="GO" id="GO:0071972">
    <property type="term" value="F:peptidoglycan L,D-transpeptidase activity"/>
    <property type="evidence" value="ECO:0007669"/>
    <property type="project" value="TreeGrafter"/>
</dbReference>
<dbReference type="GO" id="GO:0018104">
    <property type="term" value="P:peptidoglycan-protein cross-linking"/>
    <property type="evidence" value="ECO:0007669"/>
    <property type="project" value="TreeGrafter"/>
</dbReference>
<evidence type="ECO:0000313" key="9">
    <source>
        <dbReference type="EMBL" id="TDN84648.1"/>
    </source>
</evidence>
<dbReference type="InterPro" id="IPR005490">
    <property type="entry name" value="LD_TPept_cat_dom"/>
</dbReference>
<keyword evidence="6 7" id="KW-0961">Cell wall biogenesis/degradation</keyword>
<comment type="caution">
    <text evidence="9">The sequence shown here is derived from an EMBL/GenBank/DDBJ whole genome shotgun (WGS) entry which is preliminary data.</text>
</comment>